<keyword evidence="2" id="KW-0945">Host-virus interaction</keyword>
<evidence type="ECO:0000256" key="3">
    <source>
        <dbReference type="ARBA" id="ARBA00022804"/>
    </source>
</evidence>
<accession>A0A8K1XGN5</accession>
<reference evidence="8" key="1">
    <citation type="submission" date="2021-05" db="EMBL/GenBank/DDBJ databases">
        <authorList>
            <person name="Feng G."/>
        </authorList>
    </citation>
    <scope>NUCLEOTIDE SEQUENCE</scope>
    <source>
        <strain evidence="8">EHMFS262</strain>
    </source>
</reference>
<comment type="similarity">
    <text evidence="7">Belongs to the Leviviricetes maturation protein family.</text>
</comment>
<proteinExistence type="inferred from homology"/>
<keyword evidence="6" id="KW-1160">Virus entry into host cell</keyword>
<sequence>MPSPKQDTYSTVVHPGNYKLVRNWVPGETVVPFPAVQSSQALKCPATVVNPPTTSGVRPMSPWFKQWFRSYLRPSKFDITVVSGGRYVYKYTFDTPVYAGVGVNTSNPSTAWDVLQRWHPFSPAMQFYADNVARTRTLNKLGQKKWDLGVTALELRQTAGMVTDLATGMVKTVQGLINSRRAVQKQVDSFFQRVRKHGSFDKAAAEVGMTDIGLLDYLKDSWMQYQFGIRPALKDVDDAVNWLSSQQQAGVPMIVRAKAGYESRDTRIGADNSYLSLYRCRPRYIESCSVHYSVAYEVPTGQVRAVTSLGLDNPYSVAWEVTRLSWMVDYVVGIGDWLQSFTATNGMVFREGCRSTLRRLTASELITELSPSSDVVTWGRRPNTSGFYLERGDFNREVLDSGLLPAVVPQIKSTLGLTQLGNSLFALSNVFSGRKAPR</sequence>
<dbReference type="GO" id="GO:0039666">
    <property type="term" value="P:virion attachment to host cell pilus"/>
    <property type="evidence" value="ECO:0007669"/>
    <property type="project" value="UniProtKB-KW"/>
</dbReference>
<dbReference type="GO" id="GO:0044423">
    <property type="term" value="C:virion component"/>
    <property type="evidence" value="ECO:0007669"/>
    <property type="project" value="UniProtKB-KW"/>
</dbReference>
<evidence type="ECO:0000256" key="2">
    <source>
        <dbReference type="ARBA" id="ARBA00022581"/>
    </source>
</evidence>
<keyword evidence="5" id="KW-1175">Viral attachment to host cell pilus</keyword>
<evidence type="ECO:0000313" key="8">
    <source>
        <dbReference type="EMBL" id="UHM27625.1"/>
    </source>
</evidence>
<keyword evidence="9" id="KW-1185">Reference proteome</keyword>
<evidence type="ECO:0000256" key="6">
    <source>
        <dbReference type="ARBA" id="ARBA00023296"/>
    </source>
</evidence>
<comment type="subcellular location">
    <subcellularLocation>
        <location evidence="1">Virion</location>
    </subcellularLocation>
</comment>
<dbReference type="Pfam" id="PF03863">
    <property type="entry name" value="Phage_mat-A"/>
    <property type="match status" value="1"/>
</dbReference>
<name>A0A8K1XGN5_9VIRU</name>
<gene>
    <name evidence="8" type="ORF">FLV4_gp1</name>
</gene>
<organism evidence="8 9">
    <name type="scientific">Fushun levivirus 4</name>
    <dbReference type="NCBI Taxonomy" id="2905460"/>
    <lineage>
        <taxon>Viruses</taxon>
        <taxon>Riboviria</taxon>
        <taxon>Orthornavirae</taxon>
        <taxon>Lenarviricota</taxon>
        <taxon>Leviviricetes</taxon>
        <taxon>Norzivirales</taxon>
        <taxon>Fiersviridae</taxon>
        <taxon>Eedhovirus</taxon>
        <taxon>Eedhovirus chilonisadaptatum</taxon>
    </lineage>
</organism>
<keyword evidence="3" id="KW-1161">Viral attachment to host cell</keyword>
<evidence type="ECO:0000256" key="5">
    <source>
        <dbReference type="ARBA" id="ARBA00023104"/>
    </source>
</evidence>
<protein>
    <submittedName>
        <fullName evidence="8">Maturation protein</fullName>
    </submittedName>
</protein>
<evidence type="ECO:0000256" key="4">
    <source>
        <dbReference type="ARBA" id="ARBA00022844"/>
    </source>
</evidence>
<dbReference type="Proteomes" id="UP001059767">
    <property type="component" value="Segment"/>
</dbReference>
<evidence type="ECO:0000313" key="9">
    <source>
        <dbReference type="Proteomes" id="UP001059767"/>
    </source>
</evidence>
<evidence type="ECO:0000256" key="1">
    <source>
        <dbReference type="ARBA" id="ARBA00004328"/>
    </source>
</evidence>
<keyword evidence="4" id="KW-0946">Virion</keyword>
<dbReference type="EMBL" id="MZ210007">
    <property type="protein sequence ID" value="UHM27625.1"/>
    <property type="molecule type" value="Genomic_RNA"/>
</dbReference>
<dbReference type="InterPro" id="IPR005563">
    <property type="entry name" value="A_protein"/>
</dbReference>
<evidence type="ECO:0000256" key="7">
    <source>
        <dbReference type="ARBA" id="ARBA00035110"/>
    </source>
</evidence>